<evidence type="ECO:0000256" key="1">
    <source>
        <dbReference type="ARBA" id="ARBA00006754"/>
    </source>
</evidence>
<comment type="similarity">
    <text evidence="1">Belongs to the CdaR family.</text>
</comment>
<dbReference type="AlphaFoldDB" id="A0A3R5VBV4"/>
<dbReference type="InterPro" id="IPR042070">
    <property type="entry name" value="PucR_C-HTH_sf"/>
</dbReference>
<dbReference type="Pfam" id="PF13556">
    <property type="entry name" value="HTH_30"/>
    <property type="match status" value="1"/>
</dbReference>
<dbReference type="OrthoDB" id="212459at2"/>
<dbReference type="Gene3D" id="1.10.10.2840">
    <property type="entry name" value="PucR C-terminal helix-turn-helix domain"/>
    <property type="match status" value="1"/>
</dbReference>
<organism evidence="4 5">
    <name type="scientific">Clostridium manihotivorum</name>
    <dbReference type="NCBI Taxonomy" id="2320868"/>
    <lineage>
        <taxon>Bacteria</taxon>
        <taxon>Bacillati</taxon>
        <taxon>Bacillota</taxon>
        <taxon>Clostridia</taxon>
        <taxon>Eubacteriales</taxon>
        <taxon>Clostridiaceae</taxon>
        <taxon>Clostridium</taxon>
    </lineage>
</organism>
<reference evidence="4 5" key="1">
    <citation type="submission" date="2018-01" db="EMBL/GenBank/DDBJ databases">
        <title>Genome Sequencing and Assembly of Anaerobacter polyendosporus strain CT4.</title>
        <authorList>
            <person name="Tachaapaikoon C."/>
            <person name="Sutheeworapong S."/>
            <person name="Jenjaroenpun P."/>
            <person name="Wongsurawat T."/>
            <person name="Nookeaw I."/>
            <person name="Cheawchanlertfa P."/>
            <person name="Kosugi A."/>
            <person name="Cheevadhanarak S."/>
            <person name="Ratanakhanokchai K."/>
        </authorList>
    </citation>
    <scope>NUCLEOTIDE SEQUENCE [LARGE SCALE GENOMIC DNA]</scope>
    <source>
        <strain evidence="4 5">CT4</strain>
    </source>
</reference>
<name>A0A3R5VBV4_9CLOT</name>
<protein>
    <recommendedName>
        <fullName evidence="6">PucR C-terminal helix-turn-helix domain-containing protein</fullName>
    </recommendedName>
</protein>
<gene>
    <name evidence="4" type="ORF">C1I91_26235</name>
</gene>
<feature type="domain" description="PucR C-terminal helix-turn-helix" evidence="2">
    <location>
        <begin position="461"/>
        <end position="516"/>
    </location>
</feature>
<dbReference type="KEGG" id="cmah:C1I91_26235"/>
<evidence type="ECO:0008006" key="6">
    <source>
        <dbReference type="Google" id="ProtNLM"/>
    </source>
</evidence>
<keyword evidence="5" id="KW-1185">Reference proteome</keyword>
<dbReference type="InterPro" id="IPR025736">
    <property type="entry name" value="PucR_C-HTH_dom"/>
</dbReference>
<proteinExistence type="inferred from homology"/>
<evidence type="ECO:0000313" key="5">
    <source>
        <dbReference type="Proteomes" id="UP000286268"/>
    </source>
</evidence>
<feature type="domain" description="CdaR GGDEF-like" evidence="3">
    <location>
        <begin position="291"/>
        <end position="403"/>
    </location>
</feature>
<dbReference type="InterPro" id="IPR051448">
    <property type="entry name" value="CdaR-like_regulators"/>
</dbReference>
<dbReference type="Pfam" id="PF17853">
    <property type="entry name" value="GGDEF_2"/>
    <property type="match status" value="1"/>
</dbReference>
<dbReference type="InterPro" id="IPR041522">
    <property type="entry name" value="CdaR_GGDEF"/>
</dbReference>
<evidence type="ECO:0000259" key="3">
    <source>
        <dbReference type="Pfam" id="PF17853"/>
    </source>
</evidence>
<dbReference type="EMBL" id="CP025746">
    <property type="protein sequence ID" value="QAA34852.1"/>
    <property type="molecule type" value="Genomic_DNA"/>
</dbReference>
<dbReference type="Proteomes" id="UP000286268">
    <property type="component" value="Chromosome"/>
</dbReference>
<evidence type="ECO:0000313" key="4">
    <source>
        <dbReference type="EMBL" id="QAA34852.1"/>
    </source>
</evidence>
<accession>A0A3R5VBV4</accession>
<sequence length="529" mass="61931">MHIALYYRSDFMQIYFKDIFKEIKELYEFSSYENNCNSTAIRQIKFITNDISHFEQSCLYIGKTSQLVNAYDYDSSSFILFKNSDLSHLKISNYILLNNEENLFSVFNLINEILTKYLLIDNPAVNLLDSLAHGNGLKDLINIGSEFIDNPVILLDSSFSVLEYSKNVPISDDIWTRNINRGYCSYEFISYVQKQKELRGSSLNNEPFPFKCIASPYIKYVSKLVIDSRLVGYLVLLECNKKVRPEHLSLLKILNNAIVEELRTNLFYRTTKGNNYENLIYDLLEDNIKDENIALEKMRNSNCNFSKNLFLVTIDLSNYKQVSPNQPLKHYLDNIFINSKFIYYKEDIVILLDSRDNTKNLDSVITQNLDFLRNNNLSIGISDRFSNLTAINKSYNQCKTVINLSKQLNIPGIIFRYNDYKFYSLIDYTANNNPEFTNEYCHSSVLKLLEYDSNNNTDYYKILKVYLQNNQNTNLTSEKLFIHRNTLNYKLTKIKDILGVDLKDSEDIFKIYYSIKLIEYTDSIKSRIS</sequence>
<evidence type="ECO:0000259" key="2">
    <source>
        <dbReference type="Pfam" id="PF13556"/>
    </source>
</evidence>
<dbReference type="PANTHER" id="PTHR33744">
    <property type="entry name" value="CARBOHYDRATE DIACID REGULATOR"/>
    <property type="match status" value="1"/>
</dbReference>